<feature type="transmembrane region" description="Helical" evidence="1">
    <location>
        <begin position="12"/>
        <end position="29"/>
    </location>
</feature>
<accession>A0AAP1WFY2</accession>
<dbReference type="Proteomes" id="UP000806077">
    <property type="component" value="Unassembled WGS sequence"/>
</dbReference>
<evidence type="ECO:0000256" key="1">
    <source>
        <dbReference type="SAM" id="Phobius"/>
    </source>
</evidence>
<proteinExistence type="predicted"/>
<keyword evidence="1" id="KW-0812">Transmembrane</keyword>
<protein>
    <submittedName>
        <fullName evidence="2">Uncharacterized protein</fullName>
    </submittedName>
</protein>
<dbReference type="AlphaFoldDB" id="A0AAP1WFY2"/>
<keyword evidence="3" id="KW-1185">Reference proteome</keyword>
<dbReference type="EMBL" id="WXXV01000005">
    <property type="protein sequence ID" value="MBE7694822.1"/>
    <property type="molecule type" value="Genomic_DNA"/>
</dbReference>
<evidence type="ECO:0000313" key="3">
    <source>
        <dbReference type="Proteomes" id="UP000806077"/>
    </source>
</evidence>
<keyword evidence="1" id="KW-1133">Transmembrane helix</keyword>
<dbReference type="RefSeq" id="WP_101956360.1">
    <property type="nucleotide sequence ID" value="NZ_JAFMUB010000003.1"/>
</dbReference>
<evidence type="ECO:0000313" key="2">
    <source>
        <dbReference type="EMBL" id="MBE7694822.1"/>
    </source>
</evidence>
<comment type="caution">
    <text evidence="2">The sequence shown here is derived from an EMBL/GenBank/DDBJ whole genome shotgun (WGS) entry which is preliminary data.</text>
</comment>
<gene>
    <name evidence="2" type="ORF">F7645_05210</name>
</gene>
<organism evidence="2 3">
    <name type="scientific">Tenacibaculum finnmarkense genomovar finnmarkense</name>
    <dbReference type="NCBI Taxonomy" id="1458503"/>
    <lineage>
        <taxon>Bacteria</taxon>
        <taxon>Pseudomonadati</taxon>
        <taxon>Bacteroidota</taxon>
        <taxon>Flavobacteriia</taxon>
        <taxon>Flavobacteriales</taxon>
        <taxon>Flavobacteriaceae</taxon>
        <taxon>Tenacibaculum</taxon>
        <taxon>Tenacibaculum finnmarkense</taxon>
    </lineage>
</organism>
<keyword evidence="1" id="KW-0472">Membrane</keyword>
<sequence length="69" mass="8049">MKRNPKKIKNIITLLFVAFLVFWLFQINWDNLFNKDNSGAFLGVFIGIMIVVSLQIPNKQSEDEVPEKH</sequence>
<reference evidence="2 3" key="1">
    <citation type="journal article" date="2020" name="Int. J. Syst. Evol. Microbiol.">
        <title>Tenacibaculum piscium sp. nov., isolated from skin ulcers of sea-farmed fish, and description of Tenacibaculum finnmarkense sp. nov. with subdivision into genomovars finnmarkense and ulcerans.</title>
        <authorList>
            <person name="Olsen A.B."/>
            <person name="Spilsberg B."/>
            <person name="Nilsen H.K."/>
            <person name="Lagesen K."/>
            <person name="Gulla S."/>
            <person name="Avendano-Herrera R."/>
            <person name="Irgang R."/>
            <person name="Duchaud E."/>
            <person name="Colquhoun D.J."/>
        </authorList>
    </citation>
    <scope>NUCLEOTIDE SEQUENCE [LARGE SCALE GENOMIC DNA]</scope>
    <source>
        <strain evidence="2 3">TNO037</strain>
    </source>
</reference>
<feature type="transmembrane region" description="Helical" evidence="1">
    <location>
        <begin position="41"/>
        <end position="58"/>
    </location>
</feature>
<name>A0AAP1WFY2_9FLAO</name>